<evidence type="ECO:0000313" key="2">
    <source>
        <dbReference type="EMBL" id="OOM15821.1"/>
    </source>
</evidence>
<dbReference type="AlphaFoldDB" id="A0A1S8NHS7"/>
<protein>
    <submittedName>
        <fullName evidence="2">(S)-2-haloacid dehalogenase 4A</fullName>
        <ecNumber evidence="2">3.8.1.2</ecNumber>
    </submittedName>
</protein>
<dbReference type="InterPro" id="IPR051540">
    <property type="entry name" value="S-2-haloacid_dehalogenase"/>
</dbReference>
<dbReference type="InterPro" id="IPR023214">
    <property type="entry name" value="HAD_sf"/>
</dbReference>
<proteinExistence type="predicted"/>
<dbReference type="CDD" id="cd02588">
    <property type="entry name" value="HAD_L2-DEX"/>
    <property type="match status" value="1"/>
</dbReference>
<organism evidence="2 3">
    <name type="scientific">Clostridium saccharobutylicum</name>
    <dbReference type="NCBI Taxonomy" id="169679"/>
    <lineage>
        <taxon>Bacteria</taxon>
        <taxon>Bacillati</taxon>
        <taxon>Bacillota</taxon>
        <taxon>Clostridia</taxon>
        <taxon>Eubacteriales</taxon>
        <taxon>Clostridiaceae</taxon>
        <taxon>Clostridium</taxon>
    </lineage>
</organism>
<gene>
    <name evidence="2" type="primary">hdl IVa_1</name>
    <name evidence="2" type="ORF">CLOSAC_00920</name>
</gene>
<dbReference type="EC" id="3.8.1.2" evidence="2"/>
<dbReference type="InterPro" id="IPR006328">
    <property type="entry name" value="2-HAD"/>
</dbReference>
<dbReference type="EMBL" id="LZYZ01000001">
    <property type="protein sequence ID" value="OOM15821.1"/>
    <property type="molecule type" value="Genomic_DNA"/>
</dbReference>
<comment type="caution">
    <text evidence="2">The sequence shown here is derived from an EMBL/GenBank/DDBJ whole genome shotgun (WGS) entry which is preliminary data.</text>
</comment>
<dbReference type="InterPro" id="IPR036412">
    <property type="entry name" value="HAD-like_sf"/>
</dbReference>
<dbReference type="SFLD" id="SFLDG01129">
    <property type="entry name" value="C1.5:_HAD__Beta-PGM__Phosphata"/>
    <property type="match status" value="1"/>
</dbReference>
<evidence type="ECO:0000313" key="3">
    <source>
        <dbReference type="Proteomes" id="UP000191154"/>
    </source>
</evidence>
<dbReference type="NCBIfam" id="TIGR01493">
    <property type="entry name" value="HAD-SF-IA-v2"/>
    <property type="match status" value="1"/>
</dbReference>
<dbReference type="RefSeq" id="WP_077863607.1">
    <property type="nucleotide sequence ID" value="NZ_LZYZ01000001.1"/>
</dbReference>
<dbReference type="PANTHER" id="PTHR43316">
    <property type="entry name" value="HYDROLASE, HALOACID DELAHOGENASE-RELATED"/>
    <property type="match status" value="1"/>
</dbReference>
<dbReference type="SUPFAM" id="SSF56784">
    <property type="entry name" value="HAD-like"/>
    <property type="match status" value="1"/>
</dbReference>
<dbReference type="InterPro" id="IPR006439">
    <property type="entry name" value="HAD-SF_hydro_IA"/>
</dbReference>
<dbReference type="Proteomes" id="UP000191154">
    <property type="component" value="Unassembled WGS sequence"/>
</dbReference>
<sequence length="219" mass="26031">MEKILTFDCYGTLIDTKPIYDAIADIAKKNELDSKDALNTYVSYEDRLMYGEAYMPYDKLIKQVLEYCDMELNIDVFSKSYDEIISLHKTLKPFKEVVETLKIIHKKGYRLALMSNSVHDIMDYNLDALDNIFDDVFLAEDICAYKPNLEFFKYVEEKLKLKEKEHCHIAKGYWWDIVPCSKLGWRKIWVNRNYKKGNKRHEPYKEVHTLDEVLDLQLD</sequence>
<dbReference type="NCBIfam" id="TIGR01549">
    <property type="entry name" value="HAD-SF-IA-v1"/>
    <property type="match status" value="1"/>
</dbReference>
<keyword evidence="1 2" id="KW-0378">Hydrolase</keyword>
<evidence type="ECO:0000256" key="1">
    <source>
        <dbReference type="ARBA" id="ARBA00022801"/>
    </source>
</evidence>
<dbReference type="NCBIfam" id="TIGR01428">
    <property type="entry name" value="HAD_type_II"/>
    <property type="match status" value="1"/>
</dbReference>
<dbReference type="PANTHER" id="PTHR43316:SF9">
    <property type="entry name" value="ACID DEHALOGENASE, PUTATIVE (AFU_ORTHOLOGUE AFUA_6G14460)-RELATED"/>
    <property type="match status" value="1"/>
</dbReference>
<dbReference type="GO" id="GO:0018784">
    <property type="term" value="F:(S)-2-haloacid dehalogenase activity"/>
    <property type="evidence" value="ECO:0007669"/>
    <property type="project" value="UniProtKB-EC"/>
</dbReference>
<dbReference type="Gene3D" id="3.40.50.1000">
    <property type="entry name" value="HAD superfamily/HAD-like"/>
    <property type="match status" value="1"/>
</dbReference>
<dbReference type="Pfam" id="PF00702">
    <property type="entry name" value="Hydrolase"/>
    <property type="match status" value="1"/>
</dbReference>
<accession>A0A1S8NHS7</accession>
<dbReference type="SFLD" id="SFLDS00003">
    <property type="entry name" value="Haloacid_Dehalogenase"/>
    <property type="match status" value="1"/>
</dbReference>
<dbReference type="Gene3D" id="1.10.150.750">
    <property type="match status" value="1"/>
</dbReference>
<name>A0A1S8NHS7_CLOSA</name>
<dbReference type="STRING" id="169679.CSACC_34160"/>
<reference evidence="2 3" key="1">
    <citation type="submission" date="2016-05" db="EMBL/GenBank/DDBJ databases">
        <title>Microbial solvent formation.</title>
        <authorList>
            <person name="Poehlein A."/>
            <person name="Montoya Solano J.D."/>
            <person name="Flitsch S."/>
            <person name="Krabben P."/>
            <person name="Duerre P."/>
            <person name="Daniel R."/>
        </authorList>
    </citation>
    <scope>NUCLEOTIDE SEQUENCE [LARGE SCALE GENOMIC DNA]</scope>
    <source>
        <strain evidence="2 3">L1-8</strain>
    </source>
</reference>